<feature type="domain" description="DUF6570" evidence="4">
    <location>
        <begin position="752"/>
        <end position="881"/>
    </location>
</feature>
<feature type="compositionally biased region" description="Basic and acidic residues" evidence="1">
    <location>
        <begin position="664"/>
        <end position="679"/>
    </location>
</feature>
<evidence type="ECO:0000259" key="3">
    <source>
        <dbReference type="Pfam" id="PF14214"/>
    </source>
</evidence>
<feature type="compositionally biased region" description="Basic and acidic residues" evidence="1">
    <location>
        <begin position="599"/>
        <end position="614"/>
    </location>
</feature>
<feature type="compositionally biased region" description="Basic and acidic residues" evidence="1">
    <location>
        <begin position="427"/>
        <end position="460"/>
    </location>
</feature>
<protein>
    <submittedName>
        <fullName evidence="5">ATP-dependent DNA helicase PIF1</fullName>
    </submittedName>
</protein>
<feature type="region of interest" description="Disordered" evidence="1">
    <location>
        <begin position="245"/>
        <end position="679"/>
    </location>
</feature>
<feature type="compositionally biased region" description="Basic and acidic residues" evidence="1">
    <location>
        <begin position="271"/>
        <end position="330"/>
    </location>
</feature>
<keyword evidence="5" id="KW-0378">Hydrolase</keyword>
<feature type="compositionally biased region" description="Basic and acidic residues" evidence="1">
    <location>
        <begin position="534"/>
        <end position="549"/>
    </location>
</feature>
<dbReference type="Pfam" id="PF20209">
    <property type="entry name" value="DUF6570"/>
    <property type="match status" value="1"/>
</dbReference>
<feature type="domain" description="Helitron helicase-like" evidence="3">
    <location>
        <begin position="1065"/>
        <end position="1190"/>
    </location>
</feature>
<sequence>MVSYHVYVPLLLRLANDVEENPGPINIYDIVHHSFTVRADFNQGNISMFGINAGKQCVAMSIYAIVYNEIKSVNIWDTPLMNMLLVNANNLYAIISQHIQKDFLLLTDVPEILSINNDTFNLEYSDSFSGALWMEYNNEPYVTLEHAFHEVFDAGNYKACLLTIQANTVAVLMPFPDVFKVFDSHSRDMHGMPAAMGYSVLVSIEGIQNLTRFFHNSCNYPGQNSEYSLFELKGVKCRRNISLSNSLDNTANDDTTSNNHEQQTKQQESVINRESRLAKLREKQREKRQQAKQKESITEKENRLAKQREERKQETVSQRENRLAKQGEKRKQAKQQETVTERENRLAKQRERIKQAKQPETVTERENRLAKQREERKQETVSQRENRLAKQGEKRKQAKQQETVTERENRLAKQRERIKQAKQPETVTERENRLAKQREERKQETVSQRENRLAKQGEKRKQAKQQETVTERENRLAKQRERIKQAKQPETVTERENRLAKQREERKQETVSQRENRLAKQGEKRKQAKQQETVTERENRLAKQRERIKQAKQPETVTERENRLAKQREERKQETVSQRENRLAKQGEKRKQAKQQETVTERENRLAKQRERIKQAKQPETVTERENRLAKQREKRRQETISQRENRLAKQGEKRKQAKQQETVAERERIDLQSEDRKENSVSQLIHKFHKSVSTGPLYICSCCDQLWYKHSVCPAGRLRLRNPNSTKHLQGIKSVDNIEWLCLTCDKHLKKDKVPPSAVSNGLKFPEKPDFFDLNELECRLIAPRLAFQKIMQAPRGRQLKIAGNVVNVPADICNTVNMLPRLPQDTGTIKVQLKRRLQYKSSALSLNVRPNKVMQAAAWLVNTSELYREQGITFDQHWLSYFDVTTPNNSDNENTTVDQTNSASSKDEWSEDEAEIPAGVTDSMLTPTDFVDDTERQHIYNVAPGEGSRPLSIFRDQYSEELAYPGIFLGQKRPDEKQRLTRVYYSEICKSELRRSDRRAAMCIENIFFKTKKMQMKLLLGQSQLAIRKCKMGNRTLTAGELKTPEGLTNLICHDEGYKFLRALRGSPPYFEKAKKDLFAMIRQLGPASLFCSFSSAETKWNHLLRILGKLVDHKDYSDEQLDNLNWDEKCRLIQSDPVTCARHFDYQFNTFLKDFLMSEIAPLGKLKDWFYRVEYQQRGSPHIHMLIWLEFH</sequence>
<feature type="compositionally biased region" description="Basic and acidic residues" evidence="1">
    <location>
        <begin position="622"/>
        <end position="655"/>
    </location>
</feature>
<dbReference type="Pfam" id="PF04843">
    <property type="entry name" value="Herpes_teg_N"/>
    <property type="match status" value="1"/>
</dbReference>
<keyword evidence="5" id="KW-0067">ATP-binding</keyword>
<keyword evidence="5" id="KW-0347">Helicase</keyword>
<proteinExistence type="predicted"/>
<feature type="compositionally biased region" description="Low complexity" evidence="1">
    <location>
        <begin position="245"/>
        <end position="259"/>
    </location>
</feature>
<feature type="compositionally biased region" description="Basic and acidic residues" evidence="1">
    <location>
        <begin position="492"/>
        <end position="525"/>
    </location>
</feature>
<dbReference type="InterPro" id="IPR038765">
    <property type="entry name" value="Papain-like_cys_pep_sf"/>
</dbReference>
<dbReference type="AlphaFoldDB" id="A0A7D9EJ66"/>
<feature type="region of interest" description="Disordered" evidence="1">
    <location>
        <begin position="888"/>
        <end position="915"/>
    </location>
</feature>
<dbReference type="GO" id="GO:0004386">
    <property type="term" value="F:helicase activity"/>
    <property type="evidence" value="ECO:0007669"/>
    <property type="project" value="UniProtKB-KW"/>
</dbReference>
<keyword evidence="5" id="KW-0547">Nucleotide-binding</keyword>
<reference evidence="5" key="1">
    <citation type="submission" date="2020-04" db="EMBL/GenBank/DDBJ databases">
        <authorList>
            <person name="Alioto T."/>
            <person name="Alioto T."/>
            <person name="Gomez Garrido J."/>
        </authorList>
    </citation>
    <scope>NUCLEOTIDE SEQUENCE</scope>
    <source>
        <strain evidence="5">A484AB</strain>
    </source>
</reference>
<feature type="compositionally biased region" description="Basic and acidic residues" evidence="1">
    <location>
        <begin position="404"/>
        <end position="419"/>
    </location>
</feature>
<feature type="compositionally biased region" description="Polar residues" evidence="1">
    <location>
        <begin position="888"/>
        <end position="906"/>
    </location>
</feature>
<gene>
    <name evidence="5" type="ORF">PACLA_8A084488</name>
</gene>
<feature type="compositionally biased region" description="Basic and acidic residues" evidence="1">
    <location>
        <begin position="557"/>
        <end position="590"/>
    </location>
</feature>
<dbReference type="OrthoDB" id="10063525at2759"/>
<feature type="compositionally biased region" description="Basic and acidic residues" evidence="1">
    <location>
        <begin position="362"/>
        <end position="395"/>
    </location>
</feature>
<comment type="caution">
    <text evidence="5">The sequence shown here is derived from an EMBL/GenBank/DDBJ whole genome shotgun (WGS) entry which is preliminary data.</text>
</comment>
<evidence type="ECO:0000259" key="4">
    <source>
        <dbReference type="Pfam" id="PF20209"/>
    </source>
</evidence>
<organism evidence="5 6">
    <name type="scientific">Paramuricea clavata</name>
    <name type="common">Red gorgonian</name>
    <name type="synonym">Violescent sea-whip</name>
    <dbReference type="NCBI Taxonomy" id="317549"/>
    <lineage>
        <taxon>Eukaryota</taxon>
        <taxon>Metazoa</taxon>
        <taxon>Cnidaria</taxon>
        <taxon>Anthozoa</taxon>
        <taxon>Octocorallia</taxon>
        <taxon>Malacalcyonacea</taxon>
        <taxon>Plexauridae</taxon>
        <taxon>Paramuricea</taxon>
    </lineage>
</organism>
<dbReference type="InterPro" id="IPR025476">
    <property type="entry name" value="Helitron_helicase-like"/>
</dbReference>
<feature type="compositionally biased region" description="Polar residues" evidence="1">
    <location>
        <begin position="260"/>
        <end position="270"/>
    </location>
</feature>
<dbReference type="Gene3D" id="3.90.70.120">
    <property type="match status" value="1"/>
</dbReference>
<dbReference type="InterPro" id="IPR006928">
    <property type="entry name" value="Herpes_teg_USP"/>
</dbReference>
<keyword evidence="6" id="KW-1185">Reference proteome</keyword>
<dbReference type="Proteomes" id="UP001152795">
    <property type="component" value="Unassembled WGS sequence"/>
</dbReference>
<feature type="compositionally biased region" description="Basic and acidic residues" evidence="1">
    <location>
        <begin position="339"/>
        <end position="354"/>
    </location>
</feature>
<name>A0A7D9EJ66_PARCT</name>
<dbReference type="InterPro" id="IPR046700">
    <property type="entry name" value="DUF6570"/>
</dbReference>
<evidence type="ECO:0000313" key="6">
    <source>
        <dbReference type="Proteomes" id="UP001152795"/>
    </source>
</evidence>
<evidence type="ECO:0000259" key="2">
    <source>
        <dbReference type="Pfam" id="PF04843"/>
    </source>
</evidence>
<dbReference type="Pfam" id="PF14214">
    <property type="entry name" value="Helitron_like_N"/>
    <property type="match status" value="1"/>
</dbReference>
<dbReference type="SUPFAM" id="SSF54001">
    <property type="entry name" value="Cysteine proteinases"/>
    <property type="match status" value="1"/>
</dbReference>
<evidence type="ECO:0000256" key="1">
    <source>
        <dbReference type="SAM" id="MobiDB-lite"/>
    </source>
</evidence>
<feature type="compositionally biased region" description="Basic and acidic residues" evidence="1">
    <location>
        <begin position="469"/>
        <end position="484"/>
    </location>
</feature>
<evidence type="ECO:0000313" key="5">
    <source>
        <dbReference type="EMBL" id="CAB4009677.1"/>
    </source>
</evidence>
<feature type="domain" description="Peptidase C76" evidence="2">
    <location>
        <begin position="42"/>
        <end position="196"/>
    </location>
</feature>
<dbReference type="EMBL" id="CACRXK020006535">
    <property type="protein sequence ID" value="CAB4009677.1"/>
    <property type="molecule type" value="Genomic_DNA"/>
</dbReference>
<accession>A0A7D9EJ66</accession>